<reference evidence="4 5" key="1">
    <citation type="journal article" date="2015" name="Genome Announc.">
        <title>Complete Genome Sequence of Corynebacterium kutscheri DSM 20755, a Corynebacterial Type Strain with Remarkably Low G+C Content of Chromosomal DNA.</title>
        <authorList>
            <person name="Ruckert C."/>
            <person name="Albersmeier A."/>
            <person name="Winkler A."/>
            <person name="Tauch A."/>
        </authorList>
    </citation>
    <scope>NUCLEOTIDE SEQUENCE [LARGE SCALE GENOMIC DNA]</scope>
    <source>
        <strain evidence="4 5">DSM 20755</strain>
    </source>
</reference>
<evidence type="ECO:0000259" key="1">
    <source>
        <dbReference type="Pfam" id="PF13280"/>
    </source>
</evidence>
<dbReference type="STRING" id="35755.UL82_05170"/>
<dbReference type="KEGG" id="cku:UL82_05170"/>
<evidence type="ECO:0000259" key="2">
    <source>
        <dbReference type="Pfam" id="PF19187"/>
    </source>
</evidence>
<dbReference type="Pfam" id="PF25583">
    <property type="entry name" value="WCX"/>
    <property type="match status" value="1"/>
</dbReference>
<dbReference type="EMBL" id="CP011312">
    <property type="protein sequence ID" value="AKE41210.1"/>
    <property type="molecule type" value="Genomic_DNA"/>
</dbReference>
<dbReference type="Proteomes" id="UP000033457">
    <property type="component" value="Chromosome"/>
</dbReference>
<evidence type="ECO:0000313" key="4">
    <source>
        <dbReference type="EMBL" id="AKE41210.1"/>
    </source>
</evidence>
<feature type="domain" description="WYL" evidence="1">
    <location>
        <begin position="149"/>
        <end position="214"/>
    </location>
</feature>
<dbReference type="HOGENOM" id="CLU_041141_2_0_11"/>
<evidence type="ECO:0000259" key="3">
    <source>
        <dbReference type="Pfam" id="PF25583"/>
    </source>
</evidence>
<feature type="domain" description="WCX" evidence="3">
    <location>
        <begin position="244"/>
        <end position="313"/>
    </location>
</feature>
<dbReference type="Pfam" id="PF13280">
    <property type="entry name" value="WYL"/>
    <property type="match status" value="1"/>
</dbReference>
<dbReference type="PANTHER" id="PTHR34580:SF1">
    <property type="entry name" value="PROTEIN PAFC"/>
    <property type="match status" value="1"/>
</dbReference>
<dbReference type="PIRSF" id="PIRSF016838">
    <property type="entry name" value="PafC"/>
    <property type="match status" value="1"/>
</dbReference>
<keyword evidence="5" id="KW-1185">Reference proteome</keyword>
<evidence type="ECO:0000313" key="5">
    <source>
        <dbReference type="Proteomes" id="UP000033457"/>
    </source>
</evidence>
<protein>
    <submittedName>
        <fullName evidence="4">Putative transcriptional regulator</fullName>
    </submittedName>
</protein>
<dbReference type="PANTHER" id="PTHR34580">
    <property type="match status" value="1"/>
</dbReference>
<dbReference type="AlphaFoldDB" id="A0A0F6R0B9"/>
<dbReference type="OrthoDB" id="5174471at2"/>
<dbReference type="InterPro" id="IPR028349">
    <property type="entry name" value="PafC-like"/>
</dbReference>
<dbReference type="RefSeq" id="WP_046439373.1">
    <property type="nucleotide sequence ID" value="NZ_CP011312.1"/>
</dbReference>
<dbReference type="InterPro" id="IPR026881">
    <property type="entry name" value="WYL_dom"/>
</dbReference>
<dbReference type="Pfam" id="PF19187">
    <property type="entry name" value="HTH_PafC"/>
    <property type="match status" value="1"/>
</dbReference>
<accession>A0A0F6R0B9</accession>
<organism evidence="4 5">
    <name type="scientific">Corynebacterium kutscheri</name>
    <dbReference type="NCBI Taxonomy" id="35755"/>
    <lineage>
        <taxon>Bacteria</taxon>
        <taxon>Bacillati</taxon>
        <taxon>Actinomycetota</taxon>
        <taxon>Actinomycetes</taxon>
        <taxon>Mycobacteriales</taxon>
        <taxon>Corynebacteriaceae</taxon>
        <taxon>Corynebacterium</taxon>
    </lineage>
</organism>
<name>A0A0F6R0B9_9CORY</name>
<sequence length="325" mass="36572">MAKTPAVNRVADLVRLLNLLPYLQSHPHNSLMETATDLGLSPAEMMHDLRRLHCCGYGNFHDELVDLTIDYAQVQVLNSQGLDKPLRLTHTEAGALLLSLEALEAMPGLFNQEVVRSAAAKLREIVGVTAQSVFDAPAHGYDLGAEALMEVVRQAVDKHVRLQFNYYSQHSDSLRMREVSVARIFTHERSVYITGWDHEVQEHRTFRVDRMHDVYLGDKPATPNENKFKFNPANPFGFESDMSTVTLQVHKEDAWVLDSLPIELESTSDSPWLTGVIPLVSQTWLVRFAISHADRIKVVAPAEIVKLLAKRVQLGLNAYDTELNN</sequence>
<dbReference type="InterPro" id="IPR057727">
    <property type="entry name" value="WCX_dom"/>
</dbReference>
<feature type="domain" description="PafC HTH" evidence="2">
    <location>
        <begin position="12"/>
        <end position="124"/>
    </location>
</feature>
<dbReference type="InterPro" id="IPR043839">
    <property type="entry name" value="PafC_HTH"/>
</dbReference>
<dbReference type="PROSITE" id="PS52050">
    <property type="entry name" value="WYL"/>
    <property type="match status" value="1"/>
</dbReference>
<dbReference type="InterPro" id="IPR051534">
    <property type="entry name" value="CBASS_pafABC_assoc_protein"/>
</dbReference>
<proteinExistence type="predicted"/>
<gene>
    <name evidence="4" type="ORF">UL82_05170</name>
</gene>